<evidence type="ECO:0000256" key="1">
    <source>
        <dbReference type="SAM" id="MobiDB-lite"/>
    </source>
</evidence>
<accession>A0A6V7QXN2</accession>
<name>A0A6V7QXN2_ANACO</name>
<sequence length="380" mass="42335">MAMSTAAGGGGGGGGKGRRAAEMRVAMEEMAKKLTLWHTRTFRPILTHDELEPIMSSVGFVPLPVAPPPQPPAQPSSAVAWREYAFRAAARGGGWAPPRPRLPYPRVDGLHLMTYKAFFVALEFYLGPHLVPNLFHVRAMPLSRANDLAFDKAYRPMRDCGIEEDGIFVYREGTLDNFTKMVCYHSSSSDDSVSAMSTTTSNNGSEACYKKNSSNRGDGNNASNFISLVPLKDLFPSTDILLSLVDIYRNKGNTCWPGHIHVIRQCEYTNDLTSKLPYFTKLFSCNANNNYELQTIELKVDMVALHEKRVRKCLSKVKGIEKVEVEASIQKVTVTGYANRNKILKALRRVGLRAECWSPQNEILSAYATGTLMFNNFNFF</sequence>
<evidence type="ECO:0000313" key="3">
    <source>
        <dbReference type="EMBL" id="CAD1847515.1"/>
    </source>
</evidence>
<dbReference type="GO" id="GO:0046872">
    <property type="term" value="F:metal ion binding"/>
    <property type="evidence" value="ECO:0007669"/>
    <property type="project" value="InterPro"/>
</dbReference>
<dbReference type="InterPro" id="IPR006121">
    <property type="entry name" value="HMA_dom"/>
</dbReference>
<reference evidence="3" key="1">
    <citation type="submission" date="2020-07" db="EMBL/GenBank/DDBJ databases">
        <authorList>
            <person name="Lin J."/>
        </authorList>
    </citation>
    <scope>NUCLEOTIDE SEQUENCE</scope>
</reference>
<feature type="region of interest" description="Disordered" evidence="1">
    <location>
        <begin position="187"/>
        <end position="216"/>
    </location>
</feature>
<dbReference type="PANTHER" id="PTHR47856:SF2">
    <property type="entry name" value="OS08G0512200 PROTEIN"/>
    <property type="match status" value="1"/>
</dbReference>
<dbReference type="SUPFAM" id="SSF55008">
    <property type="entry name" value="HMA, heavy metal-associated domain"/>
    <property type="match status" value="1"/>
</dbReference>
<gene>
    <name evidence="3" type="ORF">CB5_LOCUS30726</name>
</gene>
<protein>
    <recommendedName>
        <fullName evidence="2">HMA domain-containing protein</fullName>
    </recommendedName>
</protein>
<dbReference type="PANTHER" id="PTHR47856">
    <property type="entry name" value="HEAVY METAL-ASSOCIATED ISOPRENYLATED PLANT PROTEIN 20-LIKE"/>
    <property type="match status" value="1"/>
</dbReference>
<dbReference type="InterPro" id="IPR036163">
    <property type="entry name" value="HMA_dom_sf"/>
</dbReference>
<dbReference type="AlphaFoldDB" id="A0A6V7QXN2"/>
<dbReference type="PROSITE" id="PS50846">
    <property type="entry name" value="HMA_2"/>
    <property type="match status" value="1"/>
</dbReference>
<feature type="compositionally biased region" description="Low complexity" evidence="1">
    <location>
        <begin position="187"/>
        <end position="201"/>
    </location>
</feature>
<dbReference type="CDD" id="cd00371">
    <property type="entry name" value="HMA"/>
    <property type="match status" value="1"/>
</dbReference>
<dbReference type="EMBL" id="CAJEUB010000055">
    <property type="protein sequence ID" value="CAD1847515.1"/>
    <property type="molecule type" value="Genomic_DNA"/>
</dbReference>
<proteinExistence type="predicted"/>
<dbReference type="Gene3D" id="3.30.70.100">
    <property type="match status" value="1"/>
</dbReference>
<feature type="domain" description="HMA" evidence="2">
    <location>
        <begin position="289"/>
        <end position="355"/>
    </location>
</feature>
<evidence type="ECO:0000259" key="2">
    <source>
        <dbReference type="PROSITE" id="PS50846"/>
    </source>
</evidence>
<organism evidence="3">
    <name type="scientific">Ananas comosus var. bracteatus</name>
    <name type="common">red pineapple</name>
    <dbReference type="NCBI Taxonomy" id="296719"/>
    <lineage>
        <taxon>Eukaryota</taxon>
        <taxon>Viridiplantae</taxon>
        <taxon>Streptophyta</taxon>
        <taxon>Embryophyta</taxon>
        <taxon>Tracheophyta</taxon>
        <taxon>Spermatophyta</taxon>
        <taxon>Magnoliopsida</taxon>
        <taxon>Liliopsida</taxon>
        <taxon>Poales</taxon>
        <taxon>Bromeliaceae</taxon>
        <taxon>Bromelioideae</taxon>
        <taxon>Ananas</taxon>
    </lineage>
</organism>
<feature type="region of interest" description="Disordered" evidence="1">
    <location>
        <begin position="1"/>
        <end position="20"/>
    </location>
</feature>